<protein>
    <submittedName>
        <fullName evidence="1">Uncharacterized protein</fullName>
    </submittedName>
</protein>
<dbReference type="EMBL" id="JBHUKR010000020">
    <property type="protein sequence ID" value="MFD2420581.1"/>
    <property type="molecule type" value="Genomic_DNA"/>
</dbReference>
<accession>A0ABW5G351</accession>
<organism evidence="1 2">
    <name type="scientific">Amycolatopsis pigmentata</name>
    <dbReference type="NCBI Taxonomy" id="450801"/>
    <lineage>
        <taxon>Bacteria</taxon>
        <taxon>Bacillati</taxon>
        <taxon>Actinomycetota</taxon>
        <taxon>Actinomycetes</taxon>
        <taxon>Pseudonocardiales</taxon>
        <taxon>Pseudonocardiaceae</taxon>
        <taxon>Amycolatopsis</taxon>
    </lineage>
</organism>
<evidence type="ECO:0000313" key="2">
    <source>
        <dbReference type="Proteomes" id="UP001597417"/>
    </source>
</evidence>
<proteinExistence type="predicted"/>
<dbReference type="Proteomes" id="UP001597417">
    <property type="component" value="Unassembled WGS sequence"/>
</dbReference>
<dbReference type="Gene3D" id="3.40.50.2000">
    <property type="entry name" value="Glycogen Phosphorylase B"/>
    <property type="match status" value="2"/>
</dbReference>
<name>A0ABW5G351_9PSEU</name>
<gene>
    <name evidence="1" type="ORF">ACFSXZ_30065</name>
</gene>
<keyword evidence="2" id="KW-1185">Reference proteome</keyword>
<sequence>MEQLGPAVARVLGDPSFTRRARDAAAQIASAPDPRDVLRKVILPGA</sequence>
<evidence type="ECO:0000313" key="1">
    <source>
        <dbReference type="EMBL" id="MFD2420581.1"/>
    </source>
</evidence>
<reference evidence="2" key="1">
    <citation type="journal article" date="2019" name="Int. J. Syst. Evol. Microbiol.">
        <title>The Global Catalogue of Microorganisms (GCM) 10K type strain sequencing project: providing services to taxonomists for standard genome sequencing and annotation.</title>
        <authorList>
            <consortium name="The Broad Institute Genomics Platform"/>
            <consortium name="The Broad Institute Genome Sequencing Center for Infectious Disease"/>
            <person name="Wu L."/>
            <person name="Ma J."/>
        </authorList>
    </citation>
    <scope>NUCLEOTIDE SEQUENCE [LARGE SCALE GENOMIC DNA]</scope>
    <source>
        <strain evidence="2">CGMCC 4.7645</strain>
    </source>
</reference>
<dbReference type="RefSeq" id="WP_378269103.1">
    <property type="nucleotide sequence ID" value="NZ_JBHUKR010000020.1"/>
</dbReference>
<comment type="caution">
    <text evidence="1">The sequence shown here is derived from an EMBL/GenBank/DDBJ whole genome shotgun (WGS) entry which is preliminary data.</text>
</comment>